<reference evidence="1 2" key="1">
    <citation type="submission" date="2008-07" db="EMBL/GenBank/DDBJ databases">
        <authorList>
            <person name="El-Sayed N."/>
            <person name="Caler E."/>
            <person name="Inman J."/>
            <person name="Amedeo P."/>
            <person name="Hass B."/>
            <person name="Wortman J."/>
        </authorList>
    </citation>
    <scope>NUCLEOTIDE SEQUENCE [LARGE SCALE GENOMIC DNA]</scope>
    <source>
        <strain evidence="2">ATCC 50983 / TXsc</strain>
    </source>
</reference>
<name>C5LRT3_PERM5</name>
<dbReference type="InParanoid" id="C5LRT3"/>
<accession>C5LRT3</accession>
<sequence length="62" mass="6801">HCLKAALKACQERGLVVEWLGYADDLYIAGESARDVEIFLQELQAAAYYVGLLINAGKKVAM</sequence>
<dbReference type="RefSeq" id="XP_002767843.1">
    <property type="nucleotide sequence ID" value="XM_002767797.1"/>
</dbReference>
<dbReference type="Proteomes" id="UP000007800">
    <property type="component" value="Unassembled WGS sequence"/>
</dbReference>
<dbReference type="AlphaFoldDB" id="C5LRT3"/>
<dbReference type="GeneID" id="9043641"/>
<protein>
    <recommendedName>
        <fullName evidence="3">Reverse transcriptase domain-containing protein</fullName>
    </recommendedName>
</protein>
<proteinExistence type="predicted"/>
<keyword evidence="2" id="KW-1185">Reference proteome</keyword>
<gene>
    <name evidence="1" type="ORF">Pmar_PMAR025440</name>
</gene>
<evidence type="ECO:0000313" key="2">
    <source>
        <dbReference type="Proteomes" id="UP000007800"/>
    </source>
</evidence>
<dbReference type="OrthoDB" id="449108at2759"/>
<evidence type="ECO:0000313" key="1">
    <source>
        <dbReference type="EMBL" id="EER00561.1"/>
    </source>
</evidence>
<dbReference type="EMBL" id="GG684939">
    <property type="protein sequence ID" value="EER00561.1"/>
    <property type="molecule type" value="Genomic_DNA"/>
</dbReference>
<organism evidence="2">
    <name type="scientific">Perkinsus marinus (strain ATCC 50983 / TXsc)</name>
    <dbReference type="NCBI Taxonomy" id="423536"/>
    <lineage>
        <taxon>Eukaryota</taxon>
        <taxon>Sar</taxon>
        <taxon>Alveolata</taxon>
        <taxon>Perkinsozoa</taxon>
        <taxon>Perkinsea</taxon>
        <taxon>Perkinsida</taxon>
        <taxon>Perkinsidae</taxon>
        <taxon>Perkinsus</taxon>
    </lineage>
</organism>
<feature type="non-terminal residue" evidence="1">
    <location>
        <position position="1"/>
    </location>
</feature>
<feature type="non-terminal residue" evidence="1">
    <location>
        <position position="62"/>
    </location>
</feature>
<evidence type="ECO:0008006" key="3">
    <source>
        <dbReference type="Google" id="ProtNLM"/>
    </source>
</evidence>